<evidence type="ECO:0000256" key="6">
    <source>
        <dbReference type="ARBA" id="ARBA00022967"/>
    </source>
</evidence>
<dbReference type="Pfam" id="PF03116">
    <property type="entry name" value="NQR2_RnfD_RnfE"/>
    <property type="match status" value="1"/>
</dbReference>
<gene>
    <name evidence="10" type="ORF">IQ266_13305</name>
</gene>
<evidence type="ECO:0000256" key="5">
    <source>
        <dbReference type="ARBA" id="ARBA00022692"/>
    </source>
</evidence>
<feature type="transmembrane region" description="Helical" evidence="9">
    <location>
        <begin position="138"/>
        <end position="156"/>
    </location>
</feature>
<accession>A0A928Z4T1</accession>
<name>A0A928Z4T1_9CYAN</name>
<dbReference type="AlphaFoldDB" id="A0A928Z4T1"/>
<keyword evidence="1" id="KW-0813">Transport</keyword>
<dbReference type="EMBL" id="JADEXQ010000042">
    <property type="protein sequence ID" value="MBE9030708.1"/>
    <property type="molecule type" value="Genomic_DNA"/>
</dbReference>
<evidence type="ECO:0000313" key="11">
    <source>
        <dbReference type="Proteomes" id="UP000625316"/>
    </source>
</evidence>
<organism evidence="10 11">
    <name type="scientific">Romeriopsis navalis LEGE 11480</name>
    <dbReference type="NCBI Taxonomy" id="2777977"/>
    <lineage>
        <taxon>Bacteria</taxon>
        <taxon>Bacillati</taxon>
        <taxon>Cyanobacteriota</taxon>
        <taxon>Cyanophyceae</taxon>
        <taxon>Leptolyngbyales</taxon>
        <taxon>Leptolyngbyaceae</taxon>
        <taxon>Romeriopsis</taxon>
        <taxon>Romeriopsis navalis</taxon>
    </lineage>
</organism>
<dbReference type="PANTHER" id="PTHR30578:SF0">
    <property type="entry name" value="ION-TRANSLOCATING OXIDOREDUCTASE COMPLEX SUBUNIT D"/>
    <property type="match status" value="1"/>
</dbReference>
<evidence type="ECO:0000256" key="7">
    <source>
        <dbReference type="ARBA" id="ARBA00022989"/>
    </source>
</evidence>
<evidence type="ECO:0000256" key="3">
    <source>
        <dbReference type="ARBA" id="ARBA00022630"/>
    </source>
</evidence>
<keyword evidence="4" id="KW-0288">FMN</keyword>
<keyword evidence="2" id="KW-0597">Phosphoprotein</keyword>
<dbReference type="RefSeq" id="WP_264325538.1">
    <property type="nucleotide sequence ID" value="NZ_JADEXQ010000042.1"/>
</dbReference>
<evidence type="ECO:0000256" key="4">
    <source>
        <dbReference type="ARBA" id="ARBA00022643"/>
    </source>
</evidence>
<feature type="transmembrane region" description="Helical" evidence="9">
    <location>
        <begin position="223"/>
        <end position="249"/>
    </location>
</feature>
<dbReference type="GO" id="GO:0055085">
    <property type="term" value="P:transmembrane transport"/>
    <property type="evidence" value="ECO:0007669"/>
    <property type="project" value="InterPro"/>
</dbReference>
<feature type="transmembrane region" description="Helical" evidence="9">
    <location>
        <begin position="193"/>
        <end position="211"/>
    </location>
</feature>
<dbReference type="Proteomes" id="UP000625316">
    <property type="component" value="Unassembled WGS sequence"/>
</dbReference>
<keyword evidence="6" id="KW-1278">Translocase</keyword>
<keyword evidence="7 9" id="KW-1133">Transmembrane helix</keyword>
<proteinExistence type="predicted"/>
<keyword evidence="8 9" id="KW-0472">Membrane</keyword>
<evidence type="ECO:0000313" key="10">
    <source>
        <dbReference type="EMBL" id="MBE9030708.1"/>
    </source>
</evidence>
<protein>
    <submittedName>
        <fullName evidence="10">RnfABCDGE type electron transport complex subunit D</fullName>
    </submittedName>
</protein>
<reference evidence="10" key="1">
    <citation type="submission" date="2020-10" db="EMBL/GenBank/DDBJ databases">
        <authorList>
            <person name="Castelo-Branco R."/>
            <person name="Eusebio N."/>
            <person name="Adriana R."/>
            <person name="Vieira A."/>
            <person name="Brugerolle De Fraissinette N."/>
            <person name="Rezende De Castro R."/>
            <person name="Schneider M.P."/>
            <person name="Vasconcelos V."/>
            <person name="Leao P.N."/>
        </authorList>
    </citation>
    <scope>NUCLEOTIDE SEQUENCE</scope>
    <source>
        <strain evidence="10">LEGE 11480</strain>
    </source>
</reference>
<evidence type="ECO:0000256" key="8">
    <source>
        <dbReference type="ARBA" id="ARBA00023136"/>
    </source>
</evidence>
<evidence type="ECO:0000256" key="1">
    <source>
        <dbReference type="ARBA" id="ARBA00022448"/>
    </source>
</evidence>
<keyword evidence="3" id="KW-0285">Flavoprotein</keyword>
<feature type="transmembrane region" description="Helical" evidence="9">
    <location>
        <begin position="38"/>
        <end position="55"/>
    </location>
</feature>
<dbReference type="InterPro" id="IPR004338">
    <property type="entry name" value="NqrB/RnfD"/>
</dbReference>
<evidence type="ECO:0000256" key="2">
    <source>
        <dbReference type="ARBA" id="ARBA00022553"/>
    </source>
</evidence>
<dbReference type="PANTHER" id="PTHR30578">
    <property type="entry name" value="ELECTRON TRANSPORT COMPLEX PROTEIN RNFD"/>
    <property type="match status" value="1"/>
</dbReference>
<feature type="transmembrane region" description="Helical" evidence="9">
    <location>
        <begin position="113"/>
        <end position="132"/>
    </location>
</feature>
<keyword evidence="11" id="KW-1185">Reference proteome</keyword>
<keyword evidence="5 9" id="KW-0812">Transmembrane</keyword>
<sequence length="294" mass="32889">MTVNTQVDIQLDARLYQIGFLSCFLMLGLLARDWTLQWTHLLTVIGMCLGTQLMALNLVQPAQSWDISMLYSPMITALGLCLLLRVESPWTMAIAGMVAIGSKFVIRVREKHVFNPANAGIIFALCLTPDAWVSPGQWGASLWLVAVFLAAGGLVLRKVGRWDTTAAFLGFYLGLEAWRNFYLGWTWDVWAHRMMNGSLILFALFMITDPCTIPNSRVGRLTWALLIAVLTFVLRNVFFVNTAVFWALFVMAPLTPLFDRVFVADRFNWNQGDDASAVGAELVSELKSIERSVA</sequence>
<dbReference type="GO" id="GO:0005886">
    <property type="term" value="C:plasma membrane"/>
    <property type="evidence" value="ECO:0007669"/>
    <property type="project" value="TreeGrafter"/>
</dbReference>
<feature type="transmembrane region" description="Helical" evidence="9">
    <location>
        <begin position="15"/>
        <end position="31"/>
    </location>
</feature>
<comment type="caution">
    <text evidence="10">The sequence shown here is derived from an EMBL/GenBank/DDBJ whole genome shotgun (WGS) entry which is preliminary data.</text>
</comment>
<evidence type="ECO:0000256" key="9">
    <source>
        <dbReference type="SAM" id="Phobius"/>
    </source>
</evidence>